<gene>
    <name evidence="2" type="ORF">KC19_10G041900</name>
</gene>
<evidence type="ECO:0000313" key="2">
    <source>
        <dbReference type="EMBL" id="KAG0558627.1"/>
    </source>
</evidence>
<keyword evidence="3" id="KW-1185">Reference proteome</keyword>
<sequence length="30" mass="3465">MHNKIVYIMQLILLLKLCCPCSSFQCSFST</sequence>
<proteinExistence type="predicted"/>
<dbReference type="AlphaFoldDB" id="A0A8T0GJA1"/>
<feature type="chain" id="PRO_5035855601" evidence="1">
    <location>
        <begin position="24"/>
        <end position="30"/>
    </location>
</feature>
<evidence type="ECO:0000313" key="3">
    <source>
        <dbReference type="Proteomes" id="UP000822688"/>
    </source>
</evidence>
<protein>
    <submittedName>
        <fullName evidence="2">Uncharacterized protein</fullName>
    </submittedName>
</protein>
<comment type="caution">
    <text evidence="2">The sequence shown here is derived from an EMBL/GenBank/DDBJ whole genome shotgun (WGS) entry which is preliminary data.</text>
</comment>
<accession>A0A8T0GJA1</accession>
<reference evidence="2" key="1">
    <citation type="submission" date="2020-06" db="EMBL/GenBank/DDBJ databases">
        <title>WGS assembly of Ceratodon purpureus strain R40.</title>
        <authorList>
            <person name="Carey S.B."/>
            <person name="Jenkins J."/>
            <person name="Shu S."/>
            <person name="Lovell J.T."/>
            <person name="Sreedasyam A."/>
            <person name="Maumus F."/>
            <person name="Tiley G.P."/>
            <person name="Fernandez-Pozo N."/>
            <person name="Barry K."/>
            <person name="Chen C."/>
            <person name="Wang M."/>
            <person name="Lipzen A."/>
            <person name="Daum C."/>
            <person name="Saski C.A."/>
            <person name="Payton A.C."/>
            <person name="Mcbreen J.C."/>
            <person name="Conrad R.E."/>
            <person name="Kollar L.M."/>
            <person name="Olsson S."/>
            <person name="Huttunen S."/>
            <person name="Landis J.B."/>
            <person name="Wickett N.J."/>
            <person name="Johnson M.G."/>
            <person name="Rensing S.A."/>
            <person name="Grimwood J."/>
            <person name="Schmutz J."/>
            <person name="Mcdaniel S.F."/>
        </authorList>
    </citation>
    <scope>NUCLEOTIDE SEQUENCE</scope>
    <source>
        <strain evidence="2">R40</strain>
    </source>
</reference>
<evidence type="ECO:0000256" key="1">
    <source>
        <dbReference type="SAM" id="SignalP"/>
    </source>
</evidence>
<name>A0A8T0GJA1_CERPU</name>
<dbReference type="Proteomes" id="UP000822688">
    <property type="component" value="Chromosome 10"/>
</dbReference>
<keyword evidence="1" id="KW-0732">Signal</keyword>
<dbReference type="EMBL" id="CM026431">
    <property type="protein sequence ID" value="KAG0558627.1"/>
    <property type="molecule type" value="Genomic_DNA"/>
</dbReference>
<organism evidence="2 3">
    <name type="scientific">Ceratodon purpureus</name>
    <name type="common">Fire moss</name>
    <name type="synonym">Dicranum purpureum</name>
    <dbReference type="NCBI Taxonomy" id="3225"/>
    <lineage>
        <taxon>Eukaryota</taxon>
        <taxon>Viridiplantae</taxon>
        <taxon>Streptophyta</taxon>
        <taxon>Embryophyta</taxon>
        <taxon>Bryophyta</taxon>
        <taxon>Bryophytina</taxon>
        <taxon>Bryopsida</taxon>
        <taxon>Dicranidae</taxon>
        <taxon>Pseudoditrichales</taxon>
        <taxon>Ditrichaceae</taxon>
        <taxon>Ceratodon</taxon>
    </lineage>
</organism>
<feature type="signal peptide" evidence="1">
    <location>
        <begin position="1"/>
        <end position="23"/>
    </location>
</feature>